<sequence length="478" mass="56173">MENFRIAKFLMQERQGIMIMKFYGRETERKKLNSMFQTDGQMISLIYGRRRIGKSELIRQVLKETELKSIYYECKQTTEQNNVDSLSELVGETFDFPKPAFADMESLLRFLFRTSEKKPLILVLDEYPYLRENAKGLDSVLQSVIDEYRDRSNMKLIICGSYVDTMKELLAKQNPLYGRIDLTLNLKPMDYYESALFYPAFSDEDKVRIYSVFGGIPYYNRLIDGKKSVRENIIDLIASPGARLENEVSMYLSSEISKITNANEVFEALAKGFSRYKDILDQSHVSSGPALVDVLDKLIRMDVVDKITPINDENNRKKSGYFISDNLSLFYYKYIFRNSSRMNIMDSDIFYDRYIAEDFETKYVPKVFEDVCRQYLIRRNRKGLMDEIFEKIGKYYYDDPVAKKNGEFDIVTQDDKGYIFYEAKFRKEPVTEQMIREEICQVEQTGLECYKYGFFSRSGFACEGADNCKLIELRELYK</sequence>
<organism evidence="3 4">
    <name type="scientific">Roseburia inulinivorans</name>
    <dbReference type="NCBI Taxonomy" id="360807"/>
    <lineage>
        <taxon>Bacteria</taxon>
        <taxon>Bacillati</taxon>
        <taxon>Bacillota</taxon>
        <taxon>Clostridia</taxon>
        <taxon>Lachnospirales</taxon>
        <taxon>Lachnospiraceae</taxon>
        <taxon>Roseburia</taxon>
    </lineage>
</organism>
<proteinExistence type="predicted"/>
<evidence type="ECO:0008006" key="5">
    <source>
        <dbReference type="Google" id="ProtNLM"/>
    </source>
</evidence>
<dbReference type="Pfam" id="PF01637">
    <property type="entry name" value="ATPase_2"/>
    <property type="match status" value="1"/>
</dbReference>
<evidence type="ECO:0000313" key="4">
    <source>
        <dbReference type="Proteomes" id="UP000049828"/>
    </source>
</evidence>
<feature type="domain" description="ATPase" evidence="1">
    <location>
        <begin position="22"/>
        <end position="219"/>
    </location>
</feature>
<dbReference type="EMBL" id="CVRS01000072">
    <property type="protein sequence ID" value="CRL38498.1"/>
    <property type="molecule type" value="Genomic_DNA"/>
</dbReference>
<dbReference type="Proteomes" id="UP000049828">
    <property type="component" value="Unassembled WGS sequence"/>
</dbReference>
<feature type="domain" description="DUF234" evidence="2">
    <location>
        <begin position="331"/>
        <end position="427"/>
    </location>
</feature>
<dbReference type="AlphaFoldDB" id="A0A0M6WMM7"/>
<dbReference type="InterPro" id="IPR011579">
    <property type="entry name" value="ATPase_dom"/>
</dbReference>
<accession>A0A0M6WMM7</accession>
<evidence type="ECO:0000313" key="3">
    <source>
        <dbReference type="EMBL" id="CRL38498.1"/>
    </source>
</evidence>
<dbReference type="InterPro" id="IPR004256">
    <property type="entry name" value="DUF234"/>
</dbReference>
<dbReference type="STRING" id="360807.ERS852392_01335"/>
<dbReference type="PANTHER" id="PTHR34704">
    <property type="entry name" value="ATPASE"/>
    <property type="match status" value="1"/>
</dbReference>
<evidence type="ECO:0000259" key="2">
    <source>
        <dbReference type="Pfam" id="PF03008"/>
    </source>
</evidence>
<reference evidence="4" key="1">
    <citation type="submission" date="2015-05" db="EMBL/GenBank/DDBJ databases">
        <authorList>
            <consortium name="Pathogen Informatics"/>
        </authorList>
    </citation>
    <scope>NUCLEOTIDE SEQUENCE [LARGE SCALE GENOMIC DNA]</scope>
    <source>
        <strain evidence="4">L1-83</strain>
    </source>
</reference>
<dbReference type="PANTHER" id="PTHR34704:SF1">
    <property type="entry name" value="ATPASE"/>
    <property type="match status" value="1"/>
</dbReference>
<dbReference type="InterPro" id="IPR011335">
    <property type="entry name" value="Restrct_endonuc-II-like"/>
</dbReference>
<name>A0A0M6WMM7_9FIRM</name>
<dbReference type="InterPro" id="IPR027417">
    <property type="entry name" value="P-loop_NTPase"/>
</dbReference>
<dbReference type="SUPFAM" id="SSF52980">
    <property type="entry name" value="Restriction endonuclease-like"/>
    <property type="match status" value="1"/>
</dbReference>
<dbReference type="Pfam" id="PF03008">
    <property type="entry name" value="DUF234"/>
    <property type="match status" value="1"/>
</dbReference>
<evidence type="ECO:0000259" key="1">
    <source>
        <dbReference type="Pfam" id="PF01637"/>
    </source>
</evidence>
<dbReference type="Gene3D" id="3.40.50.300">
    <property type="entry name" value="P-loop containing nucleotide triphosphate hydrolases"/>
    <property type="match status" value="1"/>
</dbReference>
<protein>
    <recommendedName>
        <fullName evidence="5">ATP-binding protein</fullName>
    </recommendedName>
</protein>
<keyword evidence="4" id="KW-1185">Reference proteome</keyword>
<gene>
    <name evidence="3" type="ORF">RIL183_22621</name>
</gene>
<dbReference type="GO" id="GO:0005524">
    <property type="term" value="F:ATP binding"/>
    <property type="evidence" value="ECO:0007669"/>
    <property type="project" value="InterPro"/>
</dbReference>
<dbReference type="SUPFAM" id="SSF52540">
    <property type="entry name" value="P-loop containing nucleoside triphosphate hydrolases"/>
    <property type="match status" value="1"/>
</dbReference>